<evidence type="ECO:0000256" key="4">
    <source>
        <dbReference type="SAM" id="SignalP"/>
    </source>
</evidence>
<feature type="signal peptide" evidence="4">
    <location>
        <begin position="1"/>
        <end position="16"/>
    </location>
</feature>
<gene>
    <name evidence="6" type="ORF">CAOG_003721</name>
</gene>
<dbReference type="CDD" id="cd20269">
    <property type="entry name" value="Complex1_LYR_LYRM9"/>
    <property type="match status" value="1"/>
</dbReference>
<accession>A0A0D2VQB6</accession>
<proteinExistence type="inferred from homology"/>
<dbReference type="PANTHER" id="PTHR47061">
    <property type="entry name" value="LYR MOTIF-CONTAINING PROTEIN 9"/>
    <property type="match status" value="1"/>
</dbReference>
<feature type="region of interest" description="Disordered" evidence="3">
    <location>
        <begin position="35"/>
        <end position="62"/>
    </location>
</feature>
<dbReference type="InParanoid" id="A0A0D2VQB6"/>
<dbReference type="PhylomeDB" id="A0A0D2VQB6"/>
<dbReference type="InterPro" id="IPR008011">
    <property type="entry name" value="Complex1_LYR_dom"/>
</dbReference>
<reference evidence="7" key="1">
    <citation type="submission" date="2011-02" db="EMBL/GenBank/DDBJ databases">
        <title>The Genome Sequence of Capsaspora owczarzaki ATCC 30864.</title>
        <authorList>
            <person name="Russ C."/>
            <person name="Cuomo C."/>
            <person name="Burger G."/>
            <person name="Gray M.W."/>
            <person name="Holland P.W.H."/>
            <person name="King N."/>
            <person name="Lang F.B.F."/>
            <person name="Roger A.J."/>
            <person name="Ruiz-Trillo I."/>
            <person name="Young S.K."/>
            <person name="Zeng Q."/>
            <person name="Gargeya S."/>
            <person name="Alvarado L."/>
            <person name="Berlin A."/>
            <person name="Chapman S.B."/>
            <person name="Chen Z."/>
            <person name="Freedman E."/>
            <person name="Gellesch M."/>
            <person name="Goldberg J."/>
            <person name="Griggs A."/>
            <person name="Gujja S."/>
            <person name="Heilman E."/>
            <person name="Heiman D."/>
            <person name="Howarth C."/>
            <person name="Mehta T."/>
            <person name="Neiman D."/>
            <person name="Pearson M."/>
            <person name="Roberts A."/>
            <person name="Saif S."/>
            <person name="Shea T."/>
            <person name="Shenoy N."/>
            <person name="Sisk P."/>
            <person name="Stolte C."/>
            <person name="Sykes S."/>
            <person name="White J."/>
            <person name="Yandava C."/>
            <person name="Haas B."/>
            <person name="Nusbaum C."/>
            <person name="Birren B."/>
        </authorList>
    </citation>
    <scope>NUCLEOTIDE SEQUENCE</scope>
    <source>
        <strain evidence="7">ATCC 30864</strain>
    </source>
</reference>
<evidence type="ECO:0000313" key="7">
    <source>
        <dbReference type="Proteomes" id="UP000008743"/>
    </source>
</evidence>
<dbReference type="EMBL" id="KE346364">
    <property type="protein sequence ID" value="KJE92822.1"/>
    <property type="molecule type" value="Genomic_DNA"/>
</dbReference>
<dbReference type="PANTHER" id="PTHR47061:SF1">
    <property type="entry name" value="LYR MOTIF-CONTAINING PROTEIN 9"/>
    <property type="match status" value="1"/>
</dbReference>
<keyword evidence="7" id="KW-1185">Reference proteome</keyword>
<evidence type="ECO:0000256" key="1">
    <source>
        <dbReference type="ARBA" id="ARBA00025757"/>
    </source>
</evidence>
<dbReference type="eggNOG" id="ENOG502S9QI">
    <property type="taxonomic scope" value="Eukaryota"/>
</dbReference>
<organism evidence="6 7">
    <name type="scientific">Capsaspora owczarzaki (strain ATCC 30864)</name>
    <dbReference type="NCBI Taxonomy" id="595528"/>
    <lineage>
        <taxon>Eukaryota</taxon>
        <taxon>Filasterea</taxon>
        <taxon>Capsaspora</taxon>
    </lineage>
</organism>
<evidence type="ECO:0000256" key="3">
    <source>
        <dbReference type="SAM" id="MobiDB-lite"/>
    </source>
</evidence>
<protein>
    <recommendedName>
        <fullName evidence="2">LYR motif-containing protein 9</fullName>
    </recommendedName>
</protein>
<evidence type="ECO:0000259" key="5">
    <source>
        <dbReference type="Pfam" id="PF05347"/>
    </source>
</evidence>
<sequence>MLCHLAAVSARWTAIARLPLLPAARFQGIATTATANATNNNNSNSYNTTTSKTPQQQQQQQQARDLYRYLVRLVRQLEDDDTRDHYLQTVQASFSGHKDESDPVRIRQIIAQARKDAQFYIKKYNLEDPDANLPKKH</sequence>
<name>A0A0D2VQB6_CAPO3</name>
<evidence type="ECO:0000313" key="6">
    <source>
        <dbReference type="EMBL" id="KJE92822.1"/>
    </source>
</evidence>
<dbReference type="Pfam" id="PF05347">
    <property type="entry name" value="Complex1_LYR"/>
    <property type="match status" value="1"/>
</dbReference>
<dbReference type="OrthoDB" id="190541at2759"/>
<dbReference type="InterPro" id="IPR045291">
    <property type="entry name" value="Complex1_LYR_LYRM9"/>
</dbReference>
<feature type="chain" id="PRO_5002269455" description="LYR motif-containing protein 9" evidence="4">
    <location>
        <begin position="17"/>
        <end position="137"/>
    </location>
</feature>
<feature type="domain" description="Complex 1 LYR protein" evidence="5">
    <location>
        <begin position="61"/>
        <end position="118"/>
    </location>
</feature>
<dbReference type="Proteomes" id="UP000008743">
    <property type="component" value="Unassembled WGS sequence"/>
</dbReference>
<dbReference type="AlphaFoldDB" id="A0A0D2VQB6"/>
<dbReference type="InterPro" id="IPR052151">
    <property type="entry name" value="Complex_I_LYR"/>
</dbReference>
<comment type="similarity">
    <text evidence="1">Belongs to the complex I LYR family. LYRM9 subfamily.</text>
</comment>
<dbReference type="RefSeq" id="XP_004363449.1">
    <property type="nucleotide sequence ID" value="XM_004363392.1"/>
</dbReference>
<evidence type="ECO:0000256" key="2">
    <source>
        <dbReference type="ARBA" id="ARBA00026234"/>
    </source>
</evidence>
<keyword evidence="4" id="KW-0732">Signal</keyword>